<dbReference type="Pfam" id="PF26076">
    <property type="entry name" value="WHD_DDX60"/>
    <property type="match status" value="1"/>
</dbReference>
<organism evidence="4 5">
    <name type="scientific">Colletotrichum musicola</name>
    <dbReference type="NCBI Taxonomy" id="2175873"/>
    <lineage>
        <taxon>Eukaryota</taxon>
        <taxon>Fungi</taxon>
        <taxon>Dikarya</taxon>
        <taxon>Ascomycota</taxon>
        <taxon>Pezizomycotina</taxon>
        <taxon>Sordariomycetes</taxon>
        <taxon>Hypocreomycetidae</taxon>
        <taxon>Glomerellales</taxon>
        <taxon>Glomerellaceae</taxon>
        <taxon>Colletotrichum</taxon>
        <taxon>Colletotrichum orchidearum species complex</taxon>
    </lineage>
</organism>
<dbReference type="InterPro" id="IPR059032">
    <property type="entry name" value="WHD_DDX60"/>
</dbReference>
<comment type="caution">
    <text evidence="4">The sequence shown here is derived from an EMBL/GenBank/DDBJ whole genome shotgun (WGS) entry which is preliminary data.</text>
</comment>
<evidence type="ECO:0000256" key="1">
    <source>
        <dbReference type="ARBA" id="ARBA00022801"/>
    </source>
</evidence>
<dbReference type="PANTHER" id="PTHR44533">
    <property type="entry name" value="DEAD/H RNA HELICASE, PUTATIVE-RELATED"/>
    <property type="match status" value="1"/>
</dbReference>
<feature type="domain" description="DDX60-like winged helix" evidence="3">
    <location>
        <begin position="391"/>
        <end position="472"/>
    </location>
</feature>
<dbReference type="EMBL" id="WIGM01002127">
    <property type="protein sequence ID" value="KAF6783589.1"/>
    <property type="molecule type" value="Genomic_DNA"/>
</dbReference>
<dbReference type="GO" id="GO:0004386">
    <property type="term" value="F:helicase activity"/>
    <property type="evidence" value="ECO:0007669"/>
    <property type="project" value="UniProtKB-KW"/>
</dbReference>
<name>A0A8H6MI63_9PEZI</name>
<dbReference type="AlphaFoldDB" id="A0A8H6MI63"/>
<keyword evidence="2 4" id="KW-0067">ATP-binding</keyword>
<evidence type="ECO:0000259" key="3">
    <source>
        <dbReference type="Pfam" id="PF26076"/>
    </source>
</evidence>
<gene>
    <name evidence="4" type="ORF">CMUS01_16668</name>
</gene>
<dbReference type="GO" id="GO:0016787">
    <property type="term" value="F:hydrolase activity"/>
    <property type="evidence" value="ECO:0007669"/>
    <property type="project" value="UniProtKB-KW"/>
</dbReference>
<protein>
    <submittedName>
        <fullName evidence="4">DEAD/DEAH box helicase</fullName>
    </submittedName>
</protein>
<dbReference type="PANTHER" id="PTHR44533:SF4">
    <property type="entry name" value="DEAD_H RNA HELICASE, PUTATIVE-RELATED"/>
    <property type="match status" value="1"/>
</dbReference>
<keyword evidence="1" id="KW-0378">Hydrolase</keyword>
<dbReference type="GO" id="GO:0005737">
    <property type="term" value="C:cytoplasm"/>
    <property type="evidence" value="ECO:0007669"/>
    <property type="project" value="TreeGrafter"/>
</dbReference>
<evidence type="ECO:0000313" key="4">
    <source>
        <dbReference type="EMBL" id="KAF6783589.1"/>
    </source>
</evidence>
<dbReference type="InterPro" id="IPR027417">
    <property type="entry name" value="P-loop_NTPase"/>
</dbReference>
<keyword evidence="2 4" id="KW-0547">Nucleotide-binding</keyword>
<dbReference type="OrthoDB" id="2320933at2759"/>
<dbReference type="Gene3D" id="3.40.50.300">
    <property type="entry name" value="P-loop containing nucleotide triphosphate hydrolases"/>
    <property type="match status" value="1"/>
</dbReference>
<accession>A0A8H6MI63</accession>
<evidence type="ECO:0000313" key="5">
    <source>
        <dbReference type="Proteomes" id="UP000639643"/>
    </source>
</evidence>
<reference evidence="4" key="1">
    <citation type="journal article" date="2020" name="Phytopathology">
        <title>Genome Sequence Resources of Colletotrichum truncatum, C. plurivorum, C. musicola, and C. sojae: Four Species Pathogenic to Soybean (Glycine max).</title>
        <authorList>
            <person name="Rogerio F."/>
            <person name="Boufleur T.R."/>
            <person name="Ciampi-Guillardi M."/>
            <person name="Sukno S.A."/>
            <person name="Thon M.R."/>
            <person name="Massola Junior N.S."/>
            <person name="Baroncelli R."/>
        </authorList>
    </citation>
    <scope>NUCLEOTIDE SEQUENCE</scope>
    <source>
        <strain evidence="4">LFN0074</strain>
    </source>
</reference>
<dbReference type="Proteomes" id="UP000639643">
    <property type="component" value="Unassembled WGS sequence"/>
</dbReference>
<dbReference type="InterPro" id="IPR052431">
    <property type="entry name" value="SKI2_subfamily_helicases"/>
</dbReference>
<proteinExistence type="predicted"/>
<dbReference type="SUPFAM" id="SSF52540">
    <property type="entry name" value="P-loop containing nucleoside triphosphate hydrolases"/>
    <property type="match status" value="1"/>
</dbReference>
<keyword evidence="2 4" id="KW-0347">Helicase</keyword>
<keyword evidence="5" id="KW-1185">Reference proteome</keyword>
<sequence>MVVHSSRYSDLRKFIYQPPREQEFEGFKTVERLPIPGLDSEGGGSDRFFVHPVSCIIHKAKETLEDVNLEPRDCLRLWKAINAHRCESYDIDQRLDPHNALPKFIKKSDVIEWEMAFQDQLYKWMKDFHAPFALVQRNLETSSDAARNPHKNWVEMTFSLLNDLRSHGALPAIVFNYDRVGCELILSTIMEVLDEAETRYRKSEEWAKKLQDFQAYKEKKSIESLTRPHVNIRGDGGDKDDGTAYDRLDYLREEASKEISPWDSFDPDAPIDRFSFADSSKITEVELEQIIASLKSAVKKPFLEALKRGLGVHHAGMNRRYRQAVEMLFRKGYLTATVVFAEDSVFLTALNYRQASGRAGRRGFDLLGNVVFHAIPSRRAMEIMSSRLPDLRGQFPISVTLILRLFGLMHDTSDSYYAVKAVESLLTQTRLYLGGPSSQMSVKHHLRFSIDYLRRQHLLSATEVPLNFLSLVGHLYFTENAVFALHSLLKDGYLHELCAKVDSPGMQKNLLLELLTVLCHLFS</sequence>
<evidence type="ECO:0000256" key="2">
    <source>
        <dbReference type="ARBA" id="ARBA00022806"/>
    </source>
</evidence>